<reference evidence="2" key="1">
    <citation type="journal article" date="2023" name="Int. J. Mol. Sci.">
        <title>Metagenomics Revealed a New Genus 'Candidatus Thiocaldithrix dubininis' gen. nov., sp. nov. and a New Species 'Candidatus Thiothrix putei' sp. nov. in the Family Thiotrichaceae, Some Members of Which Have Traits of Both Na+- and H+-Motive Energetics.</title>
        <authorList>
            <person name="Ravin N.V."/>
            <person name="Muntyan M.S."/>
            <person name="Smolyakov D.D."/>
            <person name="Rudenko T.S."/>
            <person name="Beletsky A.V."/>
            <person name="Mardanov A.V."/>
            <person name="Grabovich M.Y."/>
        </authorList>
    </citation>
    <scope>NUCLEOTIDE SEQUENCE</scope>
    <source>
        <strain evidence="2">GKL-02</strain>
    </source>
</reference>
<dbReference type="KEGG" id="tput:QJT81_00970"/>
<evidence type="ECO:0000256" key="1">
    <source>
        <dbReference type="SAM" id="Phobius"/>
    </source>
</evidence>
<proteinExistence type="predicted"/>
<dbReference type="Proteomes" id="UP001301326">
    <property type="component" value="Chromosome"/>
</dbReference>
<name>A0AA95KJM4_9GAMM</name>
<gene>
    <name evidence="2" type="ORF">QJT81_00970</name>
</gene>
<reference evidence="2" key="2">
    <citation type="submission" date="2023-04" db="EMBL/GenBank/DDBJ databases">
        <authorList>
            <person name="Beletskiy A.V."/>
            <person name="Mardanov A.V."/>
            <person name="Ravin N.V."/>
        </authorList>
    </citation>
    <scope>NUCLEOTIDE SEQUENCE</scope>
    <source>
        <strain evidence="2">GKL-02</strain>
    </source>
</reference>
<keyword evidence="1" id="KW-0472">Membrane</keyword>
<keyword evidence="1" id="KW-0812">Transmembrane</keyword>
<sequence>MLKIEQLSLSDFASRSLASLGKLVLAVLIGFTLTEVISSGSFYAFSGTSVDISVAGFVAQLLKYAPHGLYITGMYLTVAALLHVAVKQVSGLKTTV</sequence>
<accession>A0AA95KJM4</accession>
<feature type="transmembrane region" description="Helical" evidence="1">
    <location>
        <begin position="69"/>
        <end position="86"/>
    </location>
</feature>
<protein>
    <submittedName>
        <fullName evidence="2">Uncharacterized protein</fullName>
    </submittedName>
</protein>
<keyword evidence="1" id="KW-1133">Transmembrane helix</keyword>
<evidence type="ECO:0000313" key="2">
    <source>
        <dbReference type="EMBL" id="WGZ94591.1"/>
    </source>
</evidence>
<dbReference type="AlphaFoldDB" id="A0AA95KJM4"/>
<feature type="transmembrane region" description="Helical" evidence="1">
    <location>
        <begin position="12"/>
        <end position="34"/>
    </location>
</feature>
<organism evidence="2">
    <name type="scientific">Candidatus Thiothrix putei</name>
    <dbReference type="NCBI Taxonomy" id="3080811"/>
    <lineage>
        <taxon>Bacteria</taxon>
        <taxon>Pseudomonadati</taxon>
        <taxon>Pseudomonadota</taxon>
        <taxon>Gammaproteobacteria</taxon>
        <taxon>Thiotrichales</taxon>
        <taxon>Thiotrichaceae</taxon>
        <taxon>Thiothrix</taxon>
    </lineage>
</organism>
<dbReference type="EMBL" id="CP124756">
    <property type="protein sequence ID" value="WGZ94591.1"/>
    <property type="molecule type" value="Genomic_DNA"/>
</dbReference>